<dbReference type="GO" id="GO:0043041">
    <property type="term" value="P:amino acid activation for nonribosomal peptide biosynthetic process"/>
    <property type="evidence" value="ECO:0007669"/>
    <property type="project" value="TreeGrafter"/>
</dbReference>
<dbReference type="GO" id="GO:0005737">
    <property type="term" value="C:cytoplasm"/>
    <property type="evidence" value="ECO:0007669"/>
    <property type="project" value="TreeGrafter"/>
</dbReference>
<evidence type="ECO:0000313" key="5">
    <source>
        <dbReference type="EMBL" id="KAF4458253.1"/>
    </source>
</evidence>
<gene>
    <name evidence="5" type="ORF">FALBO_15019</name>
</gene>
<dbReference type="InterPro" id="IPR009081">
    <property type="entry name" value="PP-bd_ACP"/>
</dbReference>
<accession>A0A8H4P5P6</accession>
<dbReference type="SUPFAM" id="SSF47336">
    <property type="entry name" value="ACP-like"/>
    <property type="match status" value="2"/>
</dbReference>
<evidence type="ECO:0000313" key="6">
    <source>
        <dbReference type="Proteomes" id="UP000554235"/>
    </source>
</evidence>
<dbReference type="InterPro" id="IPR006162">
    <property type="entry name" value="Ppantetheine_attach_site"/>
</dbReference>
<dbReference type="Proteomes" id="UP000554235">
    <property type="component" value="Unassembled WGS sequence"/>
</dbReference>
<keyword evidence="3" id="KW-0436">Ligase</keyword>
<reference evidence="5 6" key="1">
    <citation type="submission" date="2020-01" db="EMBL/GenBank/DDBJ databases">
        <title>Identification and distribution of gene clusters putatively required for synthesis of sphingolipid metabolism inhibitors in phylogenetically diverse species of the filamentous fungus Fusarium.</title>
        <authorList>
            <person name="Kim H.-S."/>
            <person name="Busman M."/>
            <person name="Brown D.W."/>
            <person name="Divon H."/>
            <person name="Uhlig S."/>
            <person name="Proctor R.H."/>
        </authorList>
    </citation>
    <scope>NUCLEOTIDE SEQUENCE [LARGE SCALE GENOMIC DNA]</scope>
    <source>
        <strain evidence="5 6">NRRL 20459</strain>
    </source>
</reference>
<dbReference type="SUPFAM" id="SSF52777">
    <property type="entry name" value="CoA-dependent acyltransferases"/>
    <property type="match status" value="4"/>
</dbReference>
<evidence type="ECO:0000256" key="3">
    <source>
        <dbReference type="ARBA" id="ARBA00022598"/>
    </source>
</evidence>
<evidence type="ECO:0000259" key="4">
    <source>
        <dbReference type="PROSITE" id="PS50075"/>
    </source>
</evidence>
<dbReference type="Gene3D" id="3.30.559.10">
    <property type="entry name" value="Chloramphenicol acetyltransferase-like domain"/>
    <property type="match status" value="2"/>
</dbReference>
<feature type="domain" description="Carrier" evidence="4">
    <location>
        <begin position="37"/>
        <end position="113"/>
    </location>
</feature>
<dbReference type="GO" id="GO:0044550">
    <property type="term" value="P:secondary metabolite biosynthetic process"/>
    <property type="evidence" value="ECO:0007669"/>
    <property type="project" value="TreeGrafter"/>
</dbReference>
<dbReference type="Gene3D" id="3.30.559.30">
    <property type="entry name" value="Nonribosomal peptide synthetase, condensation domain"/>
    <property type="match status" value="2"/>
</dbReference>
<dbReference type="PANTHER" id="PTHR45527:SF1">
    <property type="entry name" value="FATTY ACID SYNTHASE"/>
    <property type="match status" value="1"/>
</dbReference>
<name>A0A8H4P5P6_9HYPO</name>
<comment type="caution">
    <text evidence="5">The sequence shown here is derived from an EMBL/GenBank/DDBJ whole genome shotgun (WGS) entry which is preliminary data.</text>
</comment>
<dbReference type="Pfam" id="PF00550">
    <property type="entry name" value="PP-binding"/>
    <property type="match status" value="2"/>
</dbReference>
<dbReference type="GO" id="GO:0031177">
    <property type="term" value="F:phosphopantetheine binding"/>
    <property type="evidence" value="ECO:0007669"/>
    <property type="project" value="TreeGrafter"/>
</dbReference>
<dbReference type="InterPro" id="IPR001242">
    <property type="entry name" value="Condensation_dom"/>
</dbReference>
<keyword evidence="6" id="KW-1185">Reference proteome</keyword>
<dbReference type="Pfam" id="PF00668">
    <property type="entry name" value="Condensation"/>
    <property type="match status" value="2"/>
</dbReference>
<proteinExistence type="predicted"/>
<dbReference type="Gene3D" id="1.10.1200.10">
    <property type="entry name" value="ACP-like"/>
    <property type="match status" value="2"/>
</dbReference>
<evidence type="ECO:0000256" key="1">
    <source>
        <dbReference type="ARBA" id="ARBA00022450"/>
    </source>
</evidence>
<dbReference type="InterPro" id="IPR023213">
    <property type="entry name" value="CAT-like_dom_sf"/>
</dbReference>
<sequence length="1078" mass="119884">MSDKVNIKLLKELFVSQPLPIILGGNESTHGGLKEKRSLTADEEVVVDAICDTIAVDRSIIYHDTNIFEIGIDSLGAINLSVRLRNAGLSASVGLIMTNAVVQQLARLPCNSTTASEQGPSSGVQKRFSKLEFEFFDSHSPKIAKSSVSCVRPCLPLQEGLVARSMNSDSAIYVNHVVLKMNPAVDPVRLQNAWQKTSEQTEILRTVFVPLPSEIVQVVLEPNRRVDWTERQYNGLEEAMADFQIRQDAISQDITDNITPTPPLRICHAVTMGSRQPLALFISIHHSLYDGASFGMLLQDFVTQYGQDKPLPRRDRTGASHSVIVNQQSLRNLQEARLNFPTPRYCHPPSRSSKDARLAYNQHYPRSCRQFLLWYWLMQWAHLMLLTAWYFLEGRFPLAGADSVLLPCIATIPGRLNTEHLSTVEDVIRQVHKATAESLEYQHTSLRYIQRWVKSDGPIFDCLFSFIKATEDPGHDLWEEMESTMPSDYPLALEVEADAKNDCVRTTCGFAPAFGQPEYARDFVAKMNLIVSTIVSNESISLDSFSLSRSVLTTTKSTVKDWDDHPWSSLEFEICDMLKCFCGLEGLQISRNSSFLSLGLDSVTAIRFSSQLRDAGIPVSSADVMRFPCVGALAQSVVDKAAADVQSPPQSNCDDDSQLDEFASQVERLSPNDTIGPIFKCSPLQTAMISQTIASNGVVYVHPHIMRLAESTSVERVKEAYRLTTEANDILRTSFHSAPQMDSTWIGVVHSDVPPAWQEIAVPTGSDIAQAAMRCIQLGTGSAFCTPPIRPVIVNEPGGRLLVIVMHHSLYDGVSLPFIFDDLASAYRGVSLPDRPPFANAVRPLSQHQSEACQFWTKLFDGYHVIPLSQSLHHQPTAGMFYSESDIELSMPDISERCKEMEVTVQSVAILAYAKVLAKSTGRRDVAFGQVLAGRSSLGSEAERVVGPLFNTVAKRVTLEPELISNRNMVQQIQSFTVEAQSYEHAPLHEVQKSLRQNGVLCSATLVDTLFVFEKNVQTEEHDLAYHEIWKPYVADGYIRESEYKLNLQVEQTDKVVTVRASCYLAWVSSAATKKAIS</sequence>
<dbReference type="PROSITE" id="PS50075">
    <property type="entry name" value="CARRIER"/>
    <property type="match status" value="2"/>
</dbReference>
<keyword evidence="2" id="KW-0597">Phosphoprotein</keyword>
<dbReference type="InterPro" id="IPR036736">
    <property type="entry name" value="ACP-like_sf"/>
</dbReference>
<dbReference type="EMBL" id="JAADYS010002527">
    <property type="protein sequence ID" value="KAF4458253.1"/>
    <property type="molecule type" value="Genomic_DNA"/>
</dbReference>
<dbReference type="OrthoDB" id="5098218at2759"/>
<dbReference type="AlphaFoldDB" id="A0A8H4P5P6"/>
<evidence type="ECO:0000256" key="2">
    <source>
        <dbReference type="ARBA" id="ARBA00022553"/>
    </source>
</evidence>
<keyword evidence="1" id="KW-0596">Phosphopantetheine</keyword>
<dbReference type="GO" id="GO:0016874">
    <property type="term" value="F:ligase activity"/>
    <property type="evidence" value="ECO:0007669"/>
    <property type="project" value="UniProtKB-KW"/>
</dbReference>
<feature type="domain" description="Carrier" evidence="4">
    <location>
        <begin position="568"/>
        <end position="641"/>
    </location>
</feature>
<protein>
    <submittedName>
        <fullName evidence="5">Nonribosomal siderophore peptide synthase</fullName>
    </submittedName>
</protein>
<dbReference type="PANTHER" id="PTHR45527">
    <property type="entry name" value="NONRIBOSOMAL PEPTIDE SYNTHETASE"/>
    <property type="match status" value="1"/>
</dbReference>
<organism evidence="5 6">
    <name type="scientific">Fusarium albosuccineum</name>
    <dbReference type="NCBI Taxonomy" id="1237068"/>
    <lineage>
        <taxon>Eukaryota</taxon>
        <taxon>Fungi</taxon>
        <taxon>Dikarya</taxon>
        <taxon>Ascomycota</taxon>
        <taxon>Pezizomycotina</taxon>
        <taxon>Sordariomycetes</taxon>
        <taxon>Hypocreomycetidae</taxon>
        <taxon>Hypocreales</taxon>
        <taxon>Nectriaceae</taxon>
        <taxon>Fusarium</taxon>
        <taxon>Fusarium decemcellulare species complex</taxon>
    </lineage>
</organism>
<dbReference type="PROSITE" id="PS00012">
    <property type="entry name" value="PHOSPHOPANTETHEINE"/>
    <property type="match status" value="1"/>
</dbReference>